<comment type="caution">
    <text evidence="3">The sequence shown here is derived from an EMBL/GenBank/DDBJ whole genome shotgun (WGS) entry which is preliminary data.</text>
</comment>
<reference evidence="3 4" key="1">
    <citation type="submission" date="2021-04" db="EMBL/GenBank/DDBJ databases">
        <title>The genome sequence of Ideonella sp. 3Y2.</title>
        <authorList>
            <person name="Liu Y."/>
        </authorList>
    </citation>
    <scope>NUCLEOTIDE SEQUENCE [LARGE SCALE GENOMIC DNA]</scope>
    <source>
        <strain evidence="3 4">3Y2</strain>
    </source>
</reference>
<dbReference type="Gene3D" id="2.60.40.3440">
    <property type="match status" value="3"/>
</dbReference>
<organism evidence="3 4">
    <name type="scientific">Ideonella alba</name>
    <dbReference type="NCBI Taxonomy" id="2824118"/>
    <lineage>
        <taxon>Bacteria</taxon>
        <taxon>Pseudomonadati</taxon>
        <taxon>Pseudomonadota</taxon>
        <taxon>Betaproteobacteria</taxon>
        <taxon>Burkholderiales</taxon>
        <taxon>Sphaerotilaceae</taxon>
        <taxon>Ideonella</taxon>
    </lineage>
</organism>
<feature type="region of interest" description="Disordered" evidence="1">
    <location>
        <begin position="1643"/>
        <end position="1671"/>
    </location>
</feature>
<proteinExistence type="predicted"/>
<feature type="region of interest" description="Disordered" evidence="1">
    <location>
        <begin position="1532"/>
        <end position="1553"/>
    </location>
</feature>
<feature type="non-terminal residue" evidence="3">
    <location>
        <position position="1"/>
    </location>
</feature>
<dbReference type="InterPro" id="IPR010221">
    <property type="entry name" value="VCBS_dom"/>
</dbReference>
<dbReference type="InterPro" id="IPR013783">
    <property type="entry name" value="Ig-like_fold"/>
</dbReference>
<evidence type="ECO:0000313" key="4">
    <source>
        <dbReference type="Proteomes" id="UP000676246"/>
    </source>
</evidence>
<dbReference type="InterPro" id="IPR041690">
    <property type="entry name" value="Cadherin_5"/>
</dbReference>
<dbReference type="NCBIfam" id="TIGR03661">
    <property type="entry name" value="T1SS_VCA0849"/>
    <property type="match status" value="1"/>
</dbReference>
<name>A0A940YFI8_9BURK</name>
<dbReference type="Gene3D" id="2.60.40.10">
    <property type="entry name" value="Immunoglobulins"/>
    <property type="match status" value="1"/>
</dbReference>
<feature type="domain" description="Cadherin-like" evidence="2">
    <location>
        <begin position="1193"/>
        <end position="1298"/>
    </location>
</feature>
<dbReference type="InterPro" id="IPR001343">
    <property type="entry name" value="Hemolysn_Ca-bd"/>
</dbReference>
<dbReference type="Gene3D" id="2.60.40.2810">
    <property type="match status" value="1"/>
</dbReference>
<accession>A0A940YFI8</accession>
<feature type="compositionally biased region" description="Basic and acidic residues" evidence="1">
    <location>
        <begin position="1"/>
        <end position="11"/>
    </location>
</feature>
<feature type="region of interest" description="Disordered" evidence="1">
    <location>
        <begin position="1"/>
        <end position="27"/>
    </location>
</feature>
<dbReference type="InterPro" id="IPR011049">
    <property type="entry name" value="Serralysin-like_metalloprot_C"/>
</dbReference>
<feature type="compositionally biased region" description="Polar residues" evidence="1">
    <location>
        <begin position="1414"/>
        <end position="1427"/>
    </location>
</feature>
<dbReference type="Pfam" id="PF17892">
    <property type="entry name" value="Cadherin_5"/>
    <property type="match status" value="1"/>
</dbReference>
<keyword evidence="4" id="KW-1185">Reference proteome</keyword>
<dbReference type="EMBL" id="JAGQDD010000036">
    <property type="protein sequence ID" value="MBQ0933625.1"/>
    <property type="molecule type" value="Genomic_DNA"/>
</dbReference>
<feature type="compositionally biased region" description="Polar residues" evidence="1">
    <location>
        <begin position="1082"/>
        <end position="1099"/>
    </location>
</feature>
<protein>
    <submittedName>
        <fullName evidence="3">Tandem-95 repeat protein</fullName>
    </submittedName>
</protein>
<feature type="compositionally biased region" description="Polar residues" evidence="1">
    <location>
        <begin position="1532"/>
        <end position="1545"/>
    </location>
</feature>
<evidence type="ECO:0000256" key="1">
    <source>
        <dbReference type="SAM" id="MobiDB-lite"/>
    </source>
</evidence>
<dbReference type="InterPro" id="IPR019960">
    <property type="entry name" value="T1SS_VCA0849"/>
</dbReference>
<dbReference type="Proteomes" id="UP000676246">
    <property type="component" value="Unassembled WGS sequence"/>
</dbReference>
<dbReference type="Pfam" id="PF00353">
    <property type="entry name" value="HemolysinCabind"/>
    <property type="match status" value="1"/>
</dbReference>
<dbReference type="SUPFAM" id="SSF51120">
    <property type="entry name" value="beta-Roll"/>
    <property type="match status" value="1"/>
</dbReference>
<dbReference type="PROSITE" id="PS00330">
    <property type="entry name" value="HEMOLYSIN_CALCIUM"/>
    <property type="match status" value="2"/>
</dbReference>
<gene>
    <name evidence="3" type="ORF">KAK03_24400</name>
</gene>
<dbReference type="RefSeq" id="WP_210857290.1">
    <property type="nucleotide sequence ID" value="NZ_JAGQDD010000036.1"/>
</dbReference>
<dbReference type="InterPro" id="IPR018511">
    <property type="entry name" value="Hemolysin-typ_Ca-bd_CS"/>
</dbReference>
<sequence>ATGHYAERTPEDTPVSGQVKGSDKDGDTLTFRLDDAPTHGSVVVHTDGTWTYTPGPDYNGGDSFTVIVDDGHGGTAIATVDITVDPVNDNPLATDNSYAVIEDTPISGNVLNDGTPDSDRDGDALSVTGFSVDVNGDGVAESFAAGQTATLVDASGQAIGTLQIRPDGSFDFNPATNYNGPVPTVTYAISDGHGGTDSASVLLGPVRPVDDSPRAVDDSTSTPEDTPITINVLSNDADPDAGDTLTITRVDGQSIAEGQSVAVAHGSVTLSGGQLVFTPAKDYVGPVDFSYSVSDGRTEVPAQVHVDVTPVNDAPVAVDDALTVAPNGVGQINVLANDSDPDNSLSELKVTQINGQDVVAGDRITLTDAAGTVVGTVGLTADGQLEFRPAQDYNGPVPPVTYTVQDPGGLQDVGTVQFSIGVNRGPSAVDDTGSTTEDSPLVADAVHGVIQGLGADSDPDHDTLTVQGFGVGGSTAAPGQSVAGDWGTLTLRADGSYTFTPNAAAQALGSGDTAQDTFTYTIVDAAGNTDTATLTITVNGVNDGPVAGDVSGVTPFDQPITVDPVASSSDPEGDPLHITAVDGHPVSVGVPVTLNDSLGHTIATVTLGADGRLTVDPVPGFTGPLDFDYTVADPQGASDTGHAHITVGPNTPPDARDDVVSMNEDTTVTFDPRANDPDVEGDALTITQINGRDVQPGDRVPIAEGTISVNADGTLSFTPNANYHGGPISVGYTVSDQFGGSDTATIRITVAPVNDPPVALDDANDQVWEDRQASGNVLVNDSDVDGDALSVTGFTVDTNGDGVAEAFNPGQTATIAGVGTLRLDADGGYVFTPAADYSGPVPVVGYTISDGHGGQDSATLGLGPVRPVDDSPRAVNDSATTPEDTPITIDVLANDRDPDGDAMSITHVNGLAISEGSSVSVAHGSVTLVGGELRFTPEANYHGPVSFSYTVTDGHTPVDARVDVNVTPVNDAPVAVDDALTVAPNGRGSIDLIANDSDVDGDALTLTQLNGQPVTVGSVISLVDPGTGQVVGTVTVLSLDGRVEFAPAHDYNGPVPSLSYTVSDPSGATDVGRVDFRIGPNSAPTAQADTQSTSEDTAVSGNVLGNDSDPEGDTLQVSGVAFGGAGGTVGQALAGQLGSLTLRADGSYSFQPNAAAQALDDGESRQDLFSYTIVDAAGNTATATLTITINGANDAPATIDVSDTTPFDTPVTVNPLAGSSDPDGDPLAITQIDGHAVQVGVPLTLSDATTGATIGTVTLNANGTLTFDPVPGFAGPVDFQYTVSDGTTGVHGTAHITVGPNEAPSAQNDVVRMAEDTTVTFDPRSNDTDRESDALTITQINGRDVSPGDVVVLTEGRLTVNADGTLSFTPNANYHGGPVNVQYTVSDTYGGSDTATVAITVDPVNDAPVATHNSYSVTEDTPRSGNVLTDGVPDSDVDGDSLTVTSFAIDTNGDGVAESFAAGTTASISGVGTLVVNANGTFTFTPLANYNGTIPGATYTISDGHGGTATAQLTLGPDIIDVNDAPVATHNSYSVTEDTPRSGNVLTDGVPDSDVDGDSLTVTSFAIDTNGDGVAESFAAGTTASISGVGTLVVNANGTFTFTPLANYNGTIPGATYTISDGHGGTATAQLTLGPDIIDVNDAPVANDDSGTTPEDQALSGNVLSGGTPDSDIDGDTLSVASFRVDTNGDGVAESFAAGSTATINGVGTLRIDATGGYSFSPAADYSGPVPVATYTVSDGHGGSDTGTLTLNVTPVADTPLVSLTVGEPTLTSTLINVSNATSTGQGFSVKAYAVDGSASTVSSFGNRYGVKGFGVSGGDNEEIDNVGGASEKLVVSFDQAISDASVTLAFLHSTEKARYTLYDAQGHVVGTGLIGGQTDIVDPTFKITADGGQPFSRIEFTAPGPSDGGSSVDDYLVHSISYTTAGSYPVSLSVTPTDIDHSENVSSVLLRVPTGVTLSAGTDNGDGTWTLPLTGSGSYQVAIDPVTHGVTISGLTMTVPTSVQAPVSVTVVGTVVDGASSAQGSASAVAPGLDSVVQLRDDSGATVEDASRLSGNTLANDTQGADLAVTGFSVAGLGSFHAGETATIAGVGTLTIDSKGLYTFVPAGNWSGTVPDVTYVATNPSGDSAVAHLNLSVQAVADTPVLAVTSPAGAPAVVFTNSWEANVNNDNTSTANLVTPFEGWTRLDNPDPTAGGTNAFEVWTNQDSQQRQDGNYNTVVAAAGNGDDFLELNNATSLVQTLGITRTVSTTAGAVYELSFDYAGRPGFDGAYTTFGVYLDGKLVAQYSATSPMGYIDWKNLKFRFEGDGGDHTLTIRTDASAFNDAGRGAFIDDVSLTSLGSGVVKGNGGSYTAVDLSSHVSGHLVDTDGSESLTYTFSGLATGSVIVSSTGTHTVGADGKITIAASELDSAELRLPTSVSGHLDIGVVATATEGANGSTASSASQTLSLNVVNTLNDVDIGGENLNTLFGTTAANNQTGTTGADRFVGSDGNDTQSGGAGNDVLDGGTGNDSLMGGDGADTLWGGSGNDILAGDAGADTFAWTLADRGAGATDTINGFNAAAASAGGDILDLRDLLVGEWVAGTSNNLQNYLDIDTTSTPGTTIIHISSTGGFAGGVYDPAATDQTITLNSVNLRTDLGLGASATDSQVIQEMLNRSKLIVDSGN</sequence>
<evidence type="ECO:0000313" key="3">
    <source>
        <dbReference type="EMBL" id="MBQ0933625.1"/>
    </source>
</evidence>
<dbReference type="Pfam" id="PF17963">
    <property type="entry name" value="Big_9"/>
    <property type="match status" value="16"/>
</dbReference>
<feature type="region of interest" description="Disordered" evidence="1">
    <location>
        <begin position="1414"/>
        <end position="1436"/>
    </location>
</feature>
<dbReference type="NCBIfam" id="TIGR01965">
    <property type="entry name" value="VCBS_repeat"/>
    <property type="match status" value="2"/>
</dbReference>
<feature type="region of interest" description="Disordered" evidence="1">
    <location>
        <begin position="2481"/>
        <end position="2504"/>
    </location>
</feature>
<feature type="region of interest" description="Disordered" evidence="1">
    <location>
        <begin position="1080"/>
        <end position="1099"/>
    </location>
</feature>
<dbReference type="PRINTS" id="PR00313">
    <property type="entry name" value="CABNDNGRPT"/>
</dbReference>
<evidence type="ECO:0000259" key="2">
    <source>
        <dbReference type="Pfam" id="PF17892"/>
    </source>
</evidence>
<dbReference type="Gene3D" id="2.60.40.1200">
    <property type="match status" value="6"/>
</dbReference>
<feature type="compositionally biased region" description="Polar residues" evidence="1">
    <location>
        <begin position="1649"/>
        <end position="1665"/>
    </location>
</feature>
<dbReference type="GO" id="GO:0005509">
    <property type="term" value="F:calcium ion binding"/>
    <property type="evidence" value="ECO:0007669"/>
    <property type="project" value="InterPro"/>
</dbReference>
<dbReference type="NCBIfam" id="NF012211">
    <property type="entry name" value="tand_rpt_95"/>
    <property type="match status" value="13"/>
</dbReference>